<feature type="compositionally biased region" description="Low complexity" evidence="2">
    <location>
        <begin position="53"/>
        <end position="69"/>
    </location>
</feature>
<dbReference type="Proteomes" id="UP000193642">
    <property type="component" value="Unassembled WGS sequence"/>
</dbReference>
<protein>
    <submittedName>
        <fullName evidence="3">Uncharacterized protein</fullName>
    </submittedName>
</protein>
<feature type="compositionally biased region" description="Basic and acidic residues" evidence="2">
    <location>
        <begin position="496"/>
        <end position="507"/>
    </location>
</feature>
<feature type="region of interest" description="Disordered" evidence="2">
    <location>
        <begin position="158"/>
        <end position="207"/>
    </location>
</feature>
<reference evidence="3 4" key="1">
    <citation type="submission" date="2016-07" db="EMBL/GenBank/DDBJ databases">
        <title>Pervasive Adenine N6-methylation of Active Genes in Fungi.</title>
        <authorList>
            <consortium name="DOE Joint Genome Institute"/>
            <person name="Mondo S.J."/>
            <person name="Dannebaum R.O."/>
            <person name="Kuo R.C."/>
            <person name="Labutti K."/>
            <person name="Haridas S."/>
            <person name="Kuo A."/>
            <person name="Salamov A."/>
            <person name="Ahrendt S.R."/>
            <person name="Lipzen A."/>
            <person name="Sullivan W."/>
            <person name="Andreopoulos W.B."/>
            <person name="Clum A."/>
            <person name="Lindquist E."/>
            <person name="Daum C."/>
            <person name="Ramamoorthy G.K."/>
            <person name="Gryganskyi A."/>
            <person name="Culley D."/>
            <person name="Magnuson J.K."/>
            <person name="James T.Y."/>
            <person name="O'Malley M.A."/>
            <person name="Stajich J.E."/>
            <person name="Spatafora J.W."/>
            <person name="Visel A."/>
            <person name="Grigoriev I.V."/>
        </authorList>
    </citation>
    <scope>NUCLEOTIDE SEQUENCE [LARGE SCALE GENOMIC DNA]</scope>
    <source>
        <strain evidence="3 4">JEL800</strain>
    </source>
</reference>
<evidence type="ECO:0000256" key="1">
    <source>
        <dbReference type="SAM" id="Coils"/>
    </source>
</evidence>
<feature type="coiled-coil region" evidence="1">
    <location>
        <begin position="237"/>
        <end position="264"/>
    </location>
</feature>
<feature type="region of interest" description="Disordered" evidence="2">
    <location>
        <begin position="485"/>
        <end position="508"/>
    </location>
</feature>
<evidence type="ECO:0000256" key="2">
    <source>
        <dbReference type="SAM" id="MobiDB-lite"/>
    </source>
</evidence>
<feature type="region of interest" description="Disordered" evidence="2">
    <location>
        <begin position="354"/>
        <end position="383"/>
    </location>
</feature>
<proteinExistence type="predicted"/>
<accession>A0A1Y2CBR5</accession>
<feature type="compositionally biased region" description="Basic and acidic residues" evidence="2">
    <location>
        <begin position="188"/>
        <end position="197"/>
    </location>
</feature>
<feature type="compositionally biased region" description="Polar residues" evidence="2">
    <location>
        <begin position="1"/>
        <end position="13"/>
    </location>
</feature>
<feature type="region of interest" description="Disordered" evidence="2">
    <location>
        <begin position="431"/>
        <end position="457"/>
    </location>
</feature>
<evidence type="ECO:0000313" key="3">
    <source>
        <dbReference type="EMBL" id="ORY44472.1"/>
    </source>
</evidence>
<feature type="compositionally biased region" description="Polar residues" evidence="2">
    <location>
        <begin position="369"/>
        <end position="383"/>
    </location>
</feature>
<feature type="compositionally biased region" description="Low complexity" evidence="2">
    <location>
        <begin position="355"/>
        <end position="368"/>
    </location>
</feature>
<feature type="compositionally biased region" description="Polar residues" evidence="2">
    <location>
        <begin position="162"/>
        <end position="180"/>
    </location>
</feature>
<keyword evidence="4" id="KW-1185">Reference proteome</keyword>
<feature type="compositionally biased region" description="Polar residues" evidence="2">
    <location>
        <begin position="41"/>
        <end position="52"/>
    </location>
</feature>
<dbReference type="AlphaFoldDB" id="A0A1Y2CBR5"/>
<name>A0A1Y2CBR5_9FUNG</name>
<dbReference type="EMBL" id="MCGO01000022">
    <property type="protein sequence ID" value="ORY44472.1"/>
    <property type="molecule type" value="Genomic_DNA"/>
</dbReference>
<comment type="caution">
    <text evidence="3">The sequence shown here is derived from an EMBL/GenBank/DDBJ whole genome shotgun (WGS) entry which is preliminary data.</text>
</comment>
<evidence type="ECO:0000313" key="4">
    <source>
        <dbReference type="Proteomes" id="UP000193642"/>
    </source>
</evidence>
<keyword evidence="1" id="KW-0175">Coiled coil</keyword>
<sequence>MSFTGTNNENTAESLRLSDADVGGSMSGSSSNKCSYGVTARQITQDKMQNQKSMDSSSSLPSVESTSPSLDTDLGSLALNSRLKAVDILRQSSPRDSVTSGNVETIPKYEHTLTSDFEIKDSNNSNLGPKYAKDMLQFVVESPKLVLARHEFPVSFDRSDSTDSTNHGGLLNSNRSSITDGSRRTRMRASDINKSESCDTSPMDSPYQPADPQYFKFQRTPLSEPIKTKISQEMNMQRSERDEVSLLKGEIEKLNQDVLILKQALSLAVNHIPVDDSSVPVSKSGSPSILVSMSPQEQAVCHFLTLATTSISPNAATPVLETTSDFDLPLNNFGAALVPARSVFGSSKVSLHQQPLLSNSSPPNSVVSAKNTNNSVNDTSAESAQLQTDLPSDGVTQTLVPVSLTQTVQRSPSLVSRMRDRATQILSDLTKSSETKPGIGQPSIMTRTPSHRRASMPSFATSGTKQLKGILKQETNIQSVADVNAKVHPSQESDEMLEHPQKPETSKKRISWIKTIISDVKLDE</sequence>
<feature type="region of interest" description="Disordered" evidence="2">
    <location>
        <begin position="1"/>
        <end position="71"/>
    </location>
</feature>
<gene>
    <name evidence="3" type="ORF">BCR33DRAFT_716983</name>
</gene>
<organism evidence="3 4">
    <name type="scientific">Rhizoclosmatium globosum</name>
    <dbReference type="NCBI Taxonomy" id="329046"/>
    <lineage>
        <taxon>Eukaryota</taxon>
        <taxon>Fungi</taxon>
        <taxon>Fungi incertae sedis</taxon>
        <taxon>Chytridiomycota</taxon>
        <taxon>Chytridiomycota incertae sedis</taxon>
        <taxon>Chytridiomycetes</taxon>
        <taxon>Chytridiales</taxon>
        <taxon>Chytriomycetaceae</taxon>
        <taxon>Rhizoclosmatium</taxon>
    </lineage>
</organism>